<dbReference type="SUPFAM" id="SSF52467">
    <property type="entry name" value="DHS-like NAD/FAD-binding domain"/>
    <property type="match status" value="1"/>
</dbReference>
<sequence>MKSREIYLRYPDSRDVVFVLGAGASHPDGVPLQRQILPMILSGEIEEINISYLGKLVADFINHNYKYGKQLDMYPRLEAVFGFLDYFIQQNESLSAEYPHSTLISIKEALIKLIHYVVDLRSNKGSIYYHKFWEAVQKYNSNVSIITLNYDTLLEQSFNFLFEKFGFIDYSIHLMNYDRLWEKKNFTNWINPREPVLIESESFPVSIKILKIHGSLNWKYCNCCNQILLTPWDKKIDLNKGKFLGYTYPDLTEYEYNCPLDGTDFQTLIMPPSNIKTLAHPTISQLLSESAREIRTTRKIVFFGYSLSDADVHIKALFQKNLDENVKIYVVNSRLNKKMRLRFQSLHSNVEVIESPFEEVVQDEELLQRLFSVE</sequence>
<accession>A0A0W8G0R1</accession>
<gene>
    <name evidence="1" type="ORF">ASZ90_003552</name>
</gene>
<name>A0A0W8G0R1_9ZZZZ</name>
<evidence type="ECO:0000313" key="1">
    <source>
        <dbReference type="EMBL" id="KUG26601.1"/>
    </source>
</evidence>
<dbReference type="InterPro" id="IPR029035">
    <property type="entry name" value="DHS-like_NAD/FAD-binding_dom"/>
</dbReference>
<proteinExistence type="predicted"/>
<dbReference type="Gene3D" id="3.40.50.1220">
    <property type="entry name" value="TPP-binding domain"/>
    <property type="match status" value="1"/>
</dbReference>
<comment type="caution">
    <text evidence="1">The sequence shown here is derived from an EMBL/GenBank/DDBJ whole genome shotgun (WGS) entry which is preliminary data.</text>
</comment>
<protein>
    <submittedName>
        <fullName evidence="1">Uncharacterized protein</fullName>
    </submittedName>
</protein>
<dbReference type="EMBL" id="LNQE01000432">
    <property type="protein sequence ID" value="KUG26601.1"/>
    <property type="molecule type" value="Genomic_DNA"/>
</dbReference>
<dbReference type="AlphaFoldDB" id="A0A0W8G0R1"/>
<organism evidence="1">
    <name type="scientific">hydrocarbon metagenome</name>
    <dbReference type="NCBI Taxonomy" id="938273"/>
    <lineage>
        <taxon>unclassified sequences</taxon>
        <taxon>metagenomes</taxon>
        <taxon>ecological metagenomes</taxon>
    </lineage>
</organism>
<dbReference type="Pfam" id="PF13289">
    <property type="entry name" value="SIR2_2"/>
    <property type="match status" value="1"/>
</dbReference>
<reference evidence="1" key="1">
    <citation type="journal article" date="2015" name="Proc. Natl. Acad. Sci. U.S.A.">
        <title>Networks of energetic and metabolic interactions define dynamics in microbial communities.</title>
        <authorList>
            <person name="Embree M."/>
            <person name="Liu J.K."/>
            <person name="Al-Bassam M.M."/>
            <person name="Zengler K."/>
        </authorList>
    </citation>
    <scope>NUCLEOTIDE SEQUENCE</scope>
</reference>